<gene>
    <name evidence="2" type="ORF">NCTC4670_00351</name>
    <name evidence="3" type="ORF">NCTC4670_01662</name>
</gene>
<accession>A0A380JU18</accession>
<evidence type="ECO:0000313" key="4">
    <source>
        <dbReference type="Proteomes" id="UP000254797"/>
    </source>
</evidence>
<evidence type="ECO:0000313" key="2">
    <source>
        <dbReference type="EMBL" id="SUN47657.1"/>
    </source>
</evidence>
<organism evidence="2 4">
    <name type="scientific">Streptococcus dysgalactiae subsp. dysgalactiae</name>
    <dbReference type="NCBI Taxonomy" id="99822"/>
    <lineage>
        <taxon>Bacteria</taxon>
        <taxon>Bacillati</taxon>
        <taxon>Bacillota</taxon>
        <taxon>Bacilli</taxon>
        <taxon>Lactobacillales</taxon>
        <taxon>Streptococcaceae</taxon>
        <taxon>Streptococcus</taxon>
    </lineage>
</organism>
<keyword evidence="1" id="KW-0175">Coiled coil</keyword>
<dbReference type="InterPro" id="IPR008840">
    <property type="entry name" value="Sipho_Gp157"/>
</dbReference>
<dbReference type="Proteomes" id="UP000254797">
    <property type="component" value="Unassembled WGS sequence"/>
</dbReference>
<protein>
    <submittedName>
        <fullName evidence="2">Phage protein</fullName>
    </submittedName>
</protein>
<sequence>MAYLYELEGIAAYLESLDLDDETFQNTLDSIDFQSDLENNIEYFVKMLKNMQADAEMYKAEKEAFYKKQKQAEAKAEKYKETIRRAMELSQKKKVDAGMFKVSLRRSKKIEILDETKIPLDYMQEKIEYKPMKSEISKALKSGIEVSGVELIETESLQVK</sequence>
<feature type="coiled-coil region" evidence="1">
    <location>
        <begin position="48"/>
        <end position="89"/>
    </location>
</feature>
<proteinExistence type="predicted"/>
<evidence type="ECO:0000313" key="3">
    <source>
        <dbReference type="EMBL" id="SUN50788.1"/>
    </source>
</evidence>
<name>A0A380JU18_STRDY</name>
<reference evidence="2 4" key="1">
    <citation type="submission" date="2018-06" db="EMBL/GenBank/DDBJ databases">
        <authorList>
            <consortium name="Pathogen Informatics"/>
            <person name="Doyle S."/>
        </authorList>
    </citation>
    <scope>NUCLEOTIDE SEQUENCE [LARGE SCALE GENOMIC DNA]</scope>
    <source>
        <strain evidence="2 4">NCTC4670</strain>
    </source>
</reference>
<evidence type="ECO:0000256" key="1">
    <source>
        <dbReference type="SAM" id="Coils"/>
    </source>
</evidence>
<dbReference type="EMBL" id="UHFG01000004">
    <property type="protein sequence ID" value="SUN50788.1"/>
    <property type="molecule type" value="Genomic_DNA"/>
</dbReference>
<dbReference type="RefSeq" id="WP_115245712.1">
    <property type="nucleotide sequence ID" value="NZ_UHFG01000004.1"/>
</dbReference>
<dbReference type="Pfam" id="PF05565">
    <property type="entry name" value="Sipho_Gp157"/>
    <property type="match status" value="1"/>
</dbReference>
<dbReference type="AlphaFoldDB" id="A0A380JU18"/>
<dbReference type="EMBL" id="UHFG01000004">
    <property type="protein sequence ID" value="SUN47657.1"/>
    <property type="molecule type" value="Genomic_DNA"/>
</dbReference>